<keyword evidence="1 3" id="KW-0378">Hydrolase</keyword>
<evidence type="ECO:0000313" key="4">
    <source>
        <dbReference type="Proteomes" id="UP000001549"/>
    </source>
</evidence>
<dbReference type="AlphaFoldDB" id="F8AVZ7"/>
<accession>F8AVZ7</accession>
<name>F8AVZ7_9ACTN</name>
<dbReference type="eggNOG" id="COG2936">
    <property type="taxonomic scope" value="Bacteria"/>
</dbReference>
<dbReference type="SUPFAM" id="SSF53474">
    <property type="entry name" value="alpha/beta-Hydrolases"/>
    <property type="match status" value="1"/>
</dbReference>
<dbReference type="GO" id="GO:0008239">
    <property type="term" value="F:dipeptidyl-peptidase activity"/>
    <property type="evidence" value="ECO:0007669"/>
    <property type="project" value="InterPro"/>
</dbReference>
<dbReference type="KEGG" id="fsy:FsymDg_1879"/>
<dbReference type="SUPFAM" id="SSF49785">
    <property type="entry name" value="Galactose-binding domain-like"/>
    <property type="match status" value="1"/>
</dbReference>
<dbReference type="Gene3D" id="3.40.50.1820">
    <property type="entry name" value="alpha/beta hydrolase"/>
    <property type="match status" value="1"/>
</dbReference>
<protein>
    <submittedName>
        <fullName evidence="3">Hydrolase CocE/NonD family protein</fullName>
    </submittedName>
</protein>
<feature type="domain" description="Xaa-Pro dipeptidyl-peptidase C-terminal" evidence="2">
    <location>
        <begin position="307"/>
        <end position="522"/>
    </location>
</feature>
<dbReference type="STRING" id="656024.FsymDg_1879"/>
<dbReference type="NCBIfam" id="TIGR00976">
    <property type="entry name" value="CocE_NonD"/>
    <property type="match status" value="1"/>
</dbReference>
<dbReference type="Gene3D" id="2.60.120.260">
    <property type="entry name" value="Galactose-binding domain-like"/>
    <property type="match status" value="1"/>
</dbReference>
<dbReference type="Pfam" id="PF02129">
    <property type="entry name" value="Peptidase_S15"/>
    <property type="match status" value="1"/>
</dbReference>
<dbReference type="Gene3D" id="1.10.3020.10">
    <property type="entry name" value="alpha-amino acid ester hydrolase ( Helical cap domain)"/>
    <property type="match status" value="1"/>
</dbReference>
<dbReference type="InterPro" id="IPR005674">
    <property type="entry name" value="CocE/Ser_esterase"/>
</dbReference>
<dbReference type="InterPro" id="IPR000383">
    <property type="entry name" value="Xaa-Pro-like_dom"/>
</dbReference>
<dbReference type="Proteomes" id="UP000001549">
    <property type="component" value="Chromosome"/>
</dbReference>
<dbReference type="InterPro" id="IPR029058">
    <property type="entry name" value="AB_hydrolase_fold"/>
</dbReference>
<reference evidence="3 4" key="1">
    <citation type="submission" date="2011-05" db="EMBL/GenBank/DDBJ databases">
        <title>Complete sequence of chromosome of Frankia symbiont of Datisca glomerata.</title>
        <authorList>
            <consortium name="US DOE Joint Genome Institute"/>
            <person name="Lucas S."/>
            <person name="Han J."/>
            <person name="Lapidus A."/>
            <person name="Cheng J.-F."/>
            <person name="Goodwin L."/>
            <person name="Pitluck S."/>
            <person name="Peters L."/>
            <person name="Mikhailova N."/>
            <person name="Chertkov O."/>
            <person name="Teshima H."/>
            <person name="Han C."/>
            <person name="Tapia R."/>
            <person name="Land M."/>
            <person name="Hauser L."/>
            <person name="Kyrpides N."/>
            <person name="Ivanova N."/>
            <person name="Pagani I."/>
            <person name="Berry A."/>
            <person name="Pawlowski K."/>
            <person name="Persson T."/>
            <person name="Vanden Heuvel B."/>
            <person name="Benson D."/>
            <person name="Woyke T."/>
        </authorList>
    </citation>
    <scope>NUCLEOTIDE SEQUENCE [LARGE SCALE GENOMIC DNA]</scope>
    <source>
        <strain evidence="4">4085684</strain>
    </source>
</reference>
<keyword evidence="4" id="KW-1185">Reference proteome</keyword>
<evidence type="ECO:0000259" key="2">
    <source>
        <dbReference type="SMART" id="SM00939"/>
    </source>
</evidence>
<sequence>MGGAGTRTGGADTNQFVPAADGVALATDVYFHDRLPAPVVVTRTPYGRSALLANGLGWARNGFVHVVQDVRGRYGSEGSWTPYHHERADGRALVEWVRAQPWCDGNVILAGASYGSFTAWSAALAAPGLVRAVISEVPAAVLRPANVEPSGILRLAEYVGWWTEHADGRTSRDGLSAQMLRARPQLLHHLPVAGIGGCLWARLPHWWSTIDPDGPGRGQTPAHAEALDDQELAACALPSLHIGGWYDLFLPQTLHQWTVAGSGHDPRPARGLVVGPWQHELSTPHSHSAGGRDHGRESQLPLGALQVDWISRVLAGEDASITKIFLMEDGRWLDHWPASTGVLRLHATADGALSSSLPERAAEHRFTYDPLDPFPSLFPSLPVHHDRGSLDVRRDSVTFRGLPLTNPLAVAGSPTVRLAVGTTAPSADWIVRLVQRFDDGRAFEITSGSAVAERGVRTLDVVLGATALVLRPGSRLELHITGSDFPRLARNLNTGSDRYTSSVTRTATQTVRSGPAHGCFVDLPVMERQ</sequence>
<evidence type="ECO:0000313" key="3">
    <source>
        <dbReference type="EMBL" id="AEH09318.1"/>
    </source>
</evidence>
<dbReference type="HOGENOM" id="CLU_015590_5_1_11"/>
<dbReference type="InterPro" id="IPR008979">
    <property type="entry name" value="Galactose-bd-like_sf"/>
</dbReference>
<dbReference type="SMART" id="SM00939">
    <property type="entry name" value="PepX_C"/>
    <property type="match status" value="1"/>
</dbReference>
<proteinExistence type="predicted"/>
<dbReference type="InterPro" id="IPR013736">
    <property type="entry name" value="Xaa-Pro_dipept_C"/>
</dbReference>
<dbReference type="Pfam" id="PF08530">
    <property type="entry name" value="PepX_C"/>
    <property type="match status" value="1"/>
</dbReference>
<dbReference type="EMBL" id="CP002801">
    <property type="protein sequence ID" value="AEH09318.1"/>
    <property type="molecule type" value="Genomic_DNA"/>
</dbReference>
<gene>
    <name evidence="3" type="ordered locus">FsymDg_1879</name>
</gene>
<evidence type="ECO:0000256" key="1">
    <source>
        <dbReference type="ARBA" id="ARBA00022801"/>
    </source>
</evidence>
<organism evidence="3 4">
    <name type="scientific">Candidatus Protofrankia datiscae</name>
    <dbReference type="NCBI Taxonomy" id="2716812"/>
    <lineage>
        <taxon>Bacteria</taxon>
        <taxon>Bacillati</taxon>
        <taxon>Actinomycetota</taxon>
        <taxon>Actinomycetes</taxon>
        <taxon>Frankiales</taxon>
        <taxon>Frankiaceae</taxon>
        <taxon>Protofrankia</taxon>
    </lineage>
</organism>